<gene>
    <name evidence="1" type="ORF">ATI53_1004134</name>
</gene>
<dbReference type="EMBL" id="QLMG01000004">
    <property type="protein sequence ID" value="RAK21535.1"/>
    <property type="molecule type" value="Genomic_DNA"/>
</dbReference>
<name>A0A327YPF4_9RHOB</name>
<comment type="caution">
    <text evidence="1">The sequence shown here is derived from an EMBL/GenBank/DDBJ whole genome shotgun (WGS) entry which is preliminary data.</text>
</comment>
<proteinExistence type="predicted"/>
<dbReference type="AlphaFoldDB" id="A0A327YPF4"/>
<evidence type="ECO:0008006" key="3">
    <source>
        <dbReference type="Google" id="ProtNLM"/>
    </source>
</evidence>
<reference evidence="1 2" key="1">
    <citation type="submission" date="2018-06" db="EMBL/GenBank/DDBJ databases">
        <title>Genomic Encyclopedia of Archaeal and Bacterial Type Strains, Phase II (KMG-II): from individual species to whole genera.</title>
        <authorList>
            <person name="Goeker M."/>
        </authorList>
    </citation>
    <scope>NUCLEOTIDE SEQUENCE [LARGE SCALE GENOMIC DNA]</scope>
    <source>
        <strain evidence="1 2">DSM 22011</strain>
    </source>
</reference>
<dbReference type="InterPro" id="IPR027417">
    <property type="entry name" value="P-loop_NTPase"/>
</dbReference>
<protein>
    <recommendedName>
        <fullName evidence="3">Sulfotransferase family protein</fullName>
    </recommendedName>
</protein>
<evidence type="ECO:0000313" key="2">
    <source>
        <dbReference type="Proteomes" id="UP000249165"/>
    </source>
</evidence>
<dbReference type="RefSeq" id="WP_111549779.1">
    <property type="nucleotide sequence ID" value="NZ_LIGK01000003.1"/>
</dbReference>
<organism evidence="1 2">
    <name type="scientific">Salipiger aestuarii</name>
    <dbReference type="NCBI Taxonomy" id="568098"/>
    <lineage>
        <taxon>Bacteria</taxon>
        <taxon>Pseudomonadati</taxon>
        <taxon>Pseudomonadota</taxon>
        <taxon>Alphaproteobacteria</taxon>
        <taxon>Rhodobacterales</taxon>
        <taxon>Roseobacteraceae</taxon>
        <taxon>Salipiger</taxon>
    </lineage>
</organism>
<dbReference type="Proteomes" id="UP000249165">
    <property type="component" value="Unassembled WGS sequence"/>
</dbReference>
<dbReference type="OrthoDB" id="7705857at2"/>
<evidence type="ECO:0000313" key="1">
    <source>
        <dbReference type="EMBL" id="RAK21535.1"/>
    </source>
</evidence>
<sequence length="269" mass="29400">MTRVVVHAGFHKTGTSTVQHALAQNRDALAPHLRIHLREDFDPLTASARSWSVTRSDKHFAAIGRNALRFFRSIGREDTRPVLMSSEDLCGHMPGRNGIAAYDAAPDILRVIADNARHWFGPALDLVIYFSTRAPDPWLRSTWWQNLRSTRLTKDLDPYADDLPRAADLSAVVDAVRAAVTAQVVTAPLEDSAARPEGPLAPLLDLTDVPADVRAALGIPPPVNAQPDLGMAEVLLALNRSGLDDEALSDAKRTIRRLAVKRSNLSPHA</sequence>
<keyword evidence="2" id="KW-1185">Reference proteome</keyword>
<dbReference type="SUPFAM" id="SSF52540">
    <property type="entry name" value="P-loop containing nucleoside triphosphate hydrolases"/>
    <property type="match status" value="1"/>
</dbReference>
<accession>A0A327YPF4</accession>